<keyword evidence="5 7" id="KW-0520">NAD</keyword>
<proteinExistence type="inferred from homology"/>
<evidence type="ECO:0000256" key="10">
    <source>
        <dbReference type="PIRSR" id="PIRSR500134-3"/>
    </source>
</evidence>
<evidence type="ECO:0000256" key="5">
    <source>
        <dbReference type="ARBA" id="ARBA00023027"/>
    </source>
</evidence>
<feature type="domain" description="UDP-glucose/GDP-mannose dehydrogenase C-terminal" evidence="11">
    <location>
        <begin position="339"/>
        <end position="431"/>
    </location>
</feature>
<dbReference type="InterPro" id="IPR001732">
    <property type="entry name" value="UDP-Glc/GDP-Man_DH_N"/>
</dbReference>
<comment type="similarity">
    <text evidence="2 7">Belongs to the UDP-glucose/GDP-mannose dehydrogenase family.</text>
</comment>
<evidence type="ECO:0000259" key="11">
    <source>
        <dbReference type="SMART" id="SM00984"/>
    </source>
</evidence>
<feature type="binding site" evidence="10">
    <location>
        <position position="45"/>
    </location>
    <ligand>
        <name>NAD(+)</name>
        <dbReference type="ChEBI" id="CHEBI:57540"/>
    </ligand>
</feature>
<comment type="catalytic activity">
    <reaction evidence="6 7">
        <text>UDP-alpha-D-glucose + 2 NAD(+) + H2O = UDP-alpha-D-glucuronate + 2 NADH + 3 H(+)</text>
        <dbReference type="Rhea" id="RHEA:23596"/>
        <dbReference type="ChEBI" id="CHEBI:15377"/>
        <dbReference type="ChEBI" id="CHEBI:15378"/>
        <dbReference type="ChEBI" id="CHEBI:57540"/>
        <dbReference type="ChEBI" id="CHEBI:57945"/>
        <dbReference type="ChEBI" id="CHEBI:58052"/>
        <dbReference type="ChEBI" id="CHEBI:58885"/>
        <dbReference type="EC" id="1.1.1.22"/>
    </reaction>
</comment>
<feature type="binding site" evidence="9">
    <location>
        <begin position="172"/>
        <end position="175"/>
    </location>
    <ligand>
        <name>substrate</name>
    </ligand>
</feature>
<dbReference type="InterPro" id="IPR014026">
    <property type="entry name" value="UDP-Glc/GDP-Man_DH_dimer"/>
</dbReference>
<dbReference type="InterPro" id="IPR036291">
    <property type="entry name" value="NAD(P)-bd_dom_sf"/>
</dbReference>
<name>A0A484G7K9_COLOR</name>
<protein>
    <recommendedName>
        <fullName evidence="3 7">UDP-glucose 6-dehydrogenase</fullName>
        <ecNumber evidence="3 7">1.1.1.22</ecNumber>
    </recommendedName>
</protein>
<dbReference type="InterPro" id="IPR028356">
    <property type="entry name" value="UDPglc_DH_euk"/>
</dbReference>
<dbReference type="SMART" id="SM00984">
    <property type="entry name" value="UDPG_MGDP_dh_C"/>
    <property type="match status" value="1"/>
</dbReference>
<evidence type="ECO:0000256" key="8">
    <source>
        <dbReference type="PIRSR" id="PIRSR500134-1"/>
    </source>
</evidence>
<feature type="active site" description="Nucleophile" evidence="8">
    <location>
        <position position="286"/>
    </location>
</feature>
<dbReference type="EMBL" id="AMCV02000001">
    <property type="protein sequence ID" value="TDZ25884.1"/>
    <property type="molecule type" value="Genomic_DNA"/>
</dbReference>
<dbReference type="AlphaFoldDB" id="A0A484G7K9"/>
<feature type="binding site" evidence="10">
    <location>
        <position position="141"/>
    </location>
    <ligand>
        <name>NAD(+)</name>
        <dbReference type="ChEBI" id="CHEBI:57540"/>
    </ligand>
</feature>
<dbReference type="NCBIfam" id="TIGR03026">
    <property type="entry name" value="NDP-sugDHase"/>
    <property type="match status" value="1"/>
</dbReference>
<dbReference type="GO" id="GO:0006024">
    <property type="term" value="P:glycosaminoglycan biosynthetic process"/>
    <property type="evidence" value="ECO:0007669"/>
    <property type="project" value="TreeGrafter"/>
</dbReference>
<dbReference type="STRING" id="1213857.A0A484G7K9"/>
<dbReference type="EC" id="1.1.1.22" evidence="3 7"/>
<evidence type="ECO:0000313" key="13">
    <source>
        <dbReference type="Proteomes" id="UP000014480"/>
    </source>
</evidence>
<evidence type="ECO:0000256" key="7">
    <source>
        <dbReference type="PIRNR" id="PIRNR000124"/>
    </source>
</evidence>
<feature type="binding site" evidence="10">
    <location>
        <position position="353"/>
    </location>
    <ligand>
        <name>NAD(+)</name>
        <dbReference type="ChEBI" id="CHEBI:57540"/>
    </ligand>
</feature>
<comment type="pathway">
    <text evidence="1">Nucleotide-sugar biosynthesis; UDP-alpha-D-glucuronate biosynthesis; UDP-alpha-D-glucuronate from UDP-alpha-D-glucose: step 1/1.</text>
</comment>
<dbReference type="SUPFAM" id="SSF51735">
    <property type="entry name" value="NAD(P)-binding Rossmann-fold domains"/>
    <property type="match status" value="1"/>
</dbReference>
<evidence type="ECO:0000256" key="9">
    <source>
        <dbReference type="PIRSR" id="PIRSR500134-2"/>
    </source>
</evidence>
<dbReference type="InterPro" id="IPR014027">
    <property type="entry name" value="UDP-Glc/GDP-Man_DH_C"/>
</dbReference>
<dbReference type="Pfam" id="PF00984">
    <property type="entry name" value="UDPG_MGDP_dh"/>
    <property type="match status" value="1"/>
</dbReference>
<dbReference type="GO" id="GO:0000271">
    <property type="term" value="P:polysaccharide biosynthetic process"/>
    <property type="evidence" value="ECO:0007669"/>
    <property type="project" value="InterPro"/>
</dbReference>
<feature type="binding site" evidence="10">
    <location>
        <position position="40"/>
    </location>
    <ligand>
        <name>NAD(+)</name>
        <dbReference type="ChEBI" id="CHEBI:57540"/>
    </ligand>
</feature>
<comment type="caution">
    <text evidence="12">The sequence shown here is derived from an EMBL/GenBank/DDBJ whole genome shotgun (WGS) entry which is preliminary data.</text>
</comment>
<dbReference type="InterPro" id="IPR017476">
    <property type="entry name" value="UDP-Glc/GDP-Man"/>
</dbReference>
<reference evidence="13" key="1">
    <citation type="journal article" date="2013" name="New Phytol.">
        <title>Comparative genomic and transcriptomic analyses reveal the hemibiotrophic stage shift of Colletotrichum fungi.</title>
        <authorList>
            <person name="Gan P."/>
            <person name="Ikeda K."/>
            <person name="Irieda H."/>
            <person name="Narusaka M."/>
            <person name="O'Connell R.J."/>
            <person name="Narusaka Y."/>
            <person name="Takano Y."/>
            <person name="Kubo Y."/>
            <person name="Shirasu K."/>
        </authorList>
    </citation>
    <scope>NUCLEOTIDE SEQUENCE [LARGE SCALE GENOMIC DNA]</scope>
    <source>
        <strain evidence="13">104-T / ATCC 96160 / CBS 514.97 / LARS 414 / MAFF 240422</strain>
    </source>
</reference>
<dbReference type="OrthoDB" id="5059218at2759"/>
<feature type="binding site" evidence="10">
    <location>
        <position position="98"/>
    </location>
    <ligand>
        <name>NAD(+)</name>
        <dbReference type="ChEBI" id="CHEBI:57540"/>
    </ligand>
</feature>
<dbReference type="Pfam" id="PF03720">
    <property type="entry name" value="UDPG_MGDP_dh_C"/>
    <property type="match status" value="1"/>
</dbReference>
<evidence type="ECO:0000313" key="12">
    <source>
        <dbReference type="EMBL" id="TDZ25884.1"/>
    </source>
</evidence>
<organism evidence="12 13">
    <name type="scientific">Colletotrichum orbiculare (strain 104-T / ATCC 96160 / CBS 514.97 / LARS 414 / MAFF 240422)</name>
    <name type="common">Cucumber anthracnose fungus</name>
    <name type="synonym">Colletotrichum lagenarium</name>
    <dbReference type="NCBI Taxonomy" id="1213857"/>
    <lineage>
        <taxon>Eukaryota</taxon>
        <taxon>Fungi</taxon>
        <taxon>Dikarya</taxon>
        <taxon>Ascomycota</taxon>
        <taxon>Pezizomycotina</taxon>
        <taxon>Sordariomycetes</taxon>
        <taxon>Hypocreomycetidae</taxon>
        <taxon>Glomerellales</taxon>
        <taxon>Glomerellaceae</taxon>
        <taxon>Colletotrichum</taxon>
        <taxon>Colletotrichum orbiculare species complex</taxon>
    </lineage>
</organism>
<dbReference type="SUPFAM" id="SSF52413">
    <property type="entry name" value="UDP-glucose/GDP-mannose dehydrogenase C-terminal domain"/>
    <property type="match status" value="1"/>
</dbReference>
<keyword evidence="4 7" id="KW-0560">Oxidoreductase</keyword>
<dbReference type="PANTHER" id="PTHR11374:SF3">
    <property type="entry name" value="UDP-GLUCOSE 6-DEHYDROGENASE"/>
    <property type="match status" value="1"/>
</dbReference>
<feature type="binding site" evidence="10">
    <location>
        <position position="289"/>
    </location>
    <ligand>
        <name>NAD(+)</name>
        <dbReference type="ChEBI" id="CHEBI:57540"/>
    </ligand>
</feature>
<gene>
    <name evidence="12" type="primary">sgl</name>
    <name evidence="12" type="ORF">Cob_v001484</name>
</gene>
<evidence type="ECO:0000256" key="2">
    <source>
        <dbReference type="ARBA" id="ARBA00006601"/>
    </source>
</evidence>
<feature type="binding site" evidence="10">
    <location>
        <position position="175"/>
    </location>
    <ligand>
        <name>NAD(+)</name>
        <dbReference type="ChEBI" id="CHEBI:57540"/>
    </ligand>
</feature>
<dbReference type="GO" id="GO:0003979">
    <property type="term" value="F:UDP-glucose 6-dehydrogenase activity"/>
    <property type="evidence" value="ECO:0007669"/>
    <property type="project" value="UniProtKB-EC"/>
</dbReference>
<dbReference type="GO" id="GO:0051287">
    <property type="term" value="F:NAD binding"/>
    <property type="evidence" value="ECO:0007669"/>
    <property type="project" value="InterPro"/>
</dbReference>
<dbReference type="Pfam" id="PF03721">
    <property type="entry name" value="UDPG_MGDP_dh_N"/>
    <property type="match status" value="1"/>
</dbReference>
<evidence type="ECO:0000256" key="1">
    <source>
        <dbReference type="ARBA" id="ARBA00004701"/>
    </source>
</evidence>
<dbReference type="InterPro" id="IPR028357">
    <property type="entry name" value="UDPglc_DH_bac"/>
</dbReference>
<dbReference type="PIRSF" id="PIRSF000124">
    <property type="entry name" value="UDPglc_GDPman_dh"/>
    <property type="match status" value="1"/>
</dbReference>
<feature type="binding site" evidence="9">
    <location>
        <position position="230"/>
    </location>
    <ligand>
        <name>substrate</name>
    </ligand>
</feature>
<evidence type="ECO:0000256" key="3">
    <source>
        <dbReference type="ARBA" id="ARBA00012954"/>
    </source>
</evidence>
<dbReference type="InterPro" id="IPR036220">
    <property type="entry name" value="UDP-Glc/GDP-Man_DH_C_sf"/>
</dbReference>
<feature type="binding site" evidence="9">
    <location>
        <position position="346"/>
    </location>
    <ligand>
        <name>substrate</name>
    </ligand>
</feature>
<dbReference type="PIRSF" id="PIRSF500134">
    <property type="entry name" value="UDPglc_DH_bac"/>
    <property type="match status" value="1"/>
</dbReference>
<dbReference type="UniPathway" id="UPA00038">
    <property type="reaction ID" value="UER00491"/>
</dbReference>
<accession>A0A484G7K9</accession>
<dbReference type="PANTHER" id="PTHR11374">
    <property type="entry name" value="UDP-GLUCOSE DEHYDROGENASE/UDP-MANNAC DEHYDROGENASE"/>
    <property type="match status" value="1"/>
</dbReference>
<reference evidence="13" key="2">
    <citation type="journal article" date="2019" name="Mol. Plant Microbe Interact.">
        <title>Genome sequence resources for four phytopathogenic fungi from the Colletotrichum orbiculare species complex.</title>
        <authorList>
            <person name="Gan P."/>
            <person name="Tsushima A."/>
            <person name="Narusaka M."/>
            <person name="Narusaka Y."/>
            <person name="Takano Y."/>
            <person name="Kubo Y."/>
            <person name="Shirasu K."/>
        </authorList>
    </citation>
    <scope>GENOME REANNOTATION</scope>
    <source>
        <strain evidence="13">104-T / ATCC 96160 / CBS 514.97 / LARS 414 / MAFF 240422</strain>
    </source>
</reference>
<evidence type="ECO:0000256" key="6">
    <source>
        <dbReference type="ARBA" id="ARBA00047473"/>
    </source>
</evidence>
<feature type="binding site" evidence="9">
    <location>
        <position position="283"/>
    </location>
    <ligand>
        <name>substrate</name>
    </ligand>
</feature>
<keyword evidence="13" id="KW-1185">Reference proteome</keyword>
<sequence length="433" mass="46391">MICLGNNRKTVVCVGAGYVGGPTSVILALKAPDVDVHVLDKSVARVEAWNSDRLPISEPGLRDALRAIKGRPRPNLVFSTDVDGLLPKADIVFIAVETPPGLSHGSTARSGVAPDLGTFHAAVRQVASLVTKDVIIVNKSTVPCGTADETARTVRSRLRPGIRCEVLSNPEFLAEGTAVENLLNPDRVVIGSSQSPDGLAAATVLADLYALWVPRERIVTLSTRSSELAKLAANMLLSQRISSVNALSAVCEKLGADVTEVSRACALDRRIGPHMLRASVGFGGSCFKKDVLHLAHAAHVLSLDEVAAYFTGIVSLNSCQTERYAKALVEHEPRIECVAVLGFAFKPDTGDTRESPAIAFIRALIINGISVRVYDPLVPKPRIIDAVRESLRGLTFLADSHLTVSDGVYAACDVDRDREKDDLPWVRYVGRGL</sequence>
<dbReference type="InterPro" id="IPR008927">
    <property type="entry name" value="6-PGluconate_DH-like_C_sf"/>
</dbReference>
<dbReference type="Gene3D" id="3.40.50.720">
    <property type="entry name" value="NAD(P)-binding Rossmann-like Domain"/>
    <property type="match status" value="2"/>
</dbReference>
<evidence type="ECO:0000256" key="4">
    <source>
        <dbReference type="ARBA" id="ARBA00023002"/>
    </source>
</evidence>
<dbReference type="Proteomes" id="UP000014480">
    <property type="component" value="Unassembled WGS sequence"/>
</dbReference>
<dbReference type="GO" id="GO:0005634">
    <property type="term" value="C:nucleus"/>
    <property type="evidence" value="ECO:0007669"/>
    <property type="project" value="TreeGrafter"/>
</dbReference>
<dbReference type="GO" id="GO:0006065">
    <property type="term" value="P:UDP-glucuronate biosynthetic process"/>
    <property type="evidence" value="ECO:0007669"/>
    <property type="project" value="UniProtKB-UniPathway"/>
</dbReference>
<dbReference type="SUPFAM" id="SSF48179">
    <property type="entry name" value="6-phosphogluconate dehydrogenase C-terminal domain-like"/>
    <property type="match status" value="1"/>
</dbReference>
<dbReference type="Gene3D" id="1.20.5.100">
    <property type="entry name" value="Cytochrome c1, transmembrane anchor, C-terminal"/>
    <property type="match status" value="1"/>
</dbReference>